<comment type="similarity">
    <text evidence="10">Belongs to the EPSP synthase family. MurA subfamily.</text>
</comment>
<proteinExistence type="inferred from homology"/>
<dbReference type="GO" id="GO:0008360">
    <property type="term" value="P:regulation of cell shape"/>
    <property type="evidence" value="ECO:0007669"/>
    <property type="project" value="UniProtKB-KW"/>
</dbReference>
<feature type="domain" description="Enolpyruvate transferase" evidence="16">
    <location>
        <begin position="1"/>
        <end position="174"/>
    </location>
</feature>
<evidence type="ECO:0000256" key="4">
    <source>
        <dbReference type="ARBA" id="ARBA00022618"/>
    </source>
</evidence>
<evidence type="ECO:0000256" key="5">
    <source>
        <dbReference type="ARBA" id="ARBA00022679"/>
    </source>
</evidence>
<keyword evidence="8" id="KW-0131">Cell cycle</keyword>
<comment type="subcellular location">
    <subcellularLocation>
        <location evidence="1">Cytoplasm</location>
    </subcellularLocation>
</comment>
<keyword evidence="7" id="KW-0573">Peptidoglycan synthesis</keyword>
<dbReference type="SUPFAM" id="SSF55205">
    <property type="entry name" value="EPT/RTPC-like"/>
    <property type="match status" value="1"/>
</dbReference>
<dbReference type="PANTHER" id="PTHR43783:SF1">
    <property type="entry name" value="UDP-N-ACETYLGLUCOSAMINE 1-CARBOXYVINYLTRANSFERASE"/>
    <property type="match status" value="1"/>
</dbReference>
<organism evidence="17">
    <name type="scientific">Anthurium amnicola</name>
    <dbReference type="NCBI Taxonomy" id="1678845"/>
    <lineage>
        <taxon>Eukaryota</taxon>
        <taxon>Viridiplantae</taxon>
        <taxon>Streptophyta</taxon>
        <taxon>Embryophyta</taxon>
        <taxon>Tracheophyta</taxon>
        <taxon>Spermatophyta</taxon>
        <taxon>Magnoliopsida</taxon>
        <taxon>Liliopsida</taxon>
        <taxon>Araceae</taxon>
        <taxon>Pothoideae</taxon>
        <taxon>Potheae</taxon>
        <taxon>Anthurium</taxon>
    </lineage>
</organism>
<dbReference type="PANTHER" id="PTHR43783">
    <property type="entry name" value="UDP-N-ACETYLGLUCOSAMINE 1-CARBOXYVINYLTRANSFERASE"/>
    <property type="match status" value="1"/>
</dbReference>
<dbReference type="EMBL" id="GDJX01010569">
    <property type="protein sequence ID" value="JAT57367.1"/>
    <property type="molecule type" value="Transcribed_RNA"/>
</dbReference>
<dbReference type="Gene3D" id="3.65.10.10">
    <property type="entry name" value="Enolpyruvate transferase domain"/>
    <property type="match status" value="1"/>
</dbReference>
<evidence type="ECO:0000256" key="2">
    <source>
        <dbReference type="ARBA" id="ARBA00004752"/>
    </source>
</evidence>
<accession>A0A1D1YRU6</accession>
<comment type="pathway">
    <text evidence="2">Cell wall biogenesis; peptidoglycan biosynthesis.</text>
</comment>
<dbReference type="GO" id="GO:0071555">
    <property type="term" value="P:cell wall organization"/>
    <property type="evidence" value="ECO:0007669"/>
    <property type="project" value="UniProtKB-KW"/>
</dbReference>
<dbReference type="EC" id="2.5.1.7" evidence="11"/>
<evidence type="ECO:0000256" key="14">
    <source>
        <dbReference type="ARBA" id="ARBA00042842"/>
    </source>
</evidence>
<evidence type="ECO:0000313" key="17">
    <source>
        <dbReference type="EMBL" id="JAT57367.1"/>
    </source>
</evidence>
<evidence type="ECO:0000256" key="3">
    <source>
        <dbReference type="ARBA" id="ARBA00022490"/>
    </source>
</evidence>
<evidence type="ECO:0000259" key="16">
    <source>
        <dbReference type="Pfam" id="PF00275"/>
    </source>
</evidence>
<keyword evidence="5 17" id="KW-0808">Transferase</keyword>
<evidence type="ECO:0000256" key="13">
    <source>
        <dbReference type="ARBA" id="ARBA00042443"/>
    </source>
</evidence>
<evidence type="ECO:0000256" key="15">
    <source>
        <dbReference type="ARBA" id="ARBA00047527"/>
    </source>
</evidence>
<dbReference type="InterPro" id="IPR001986">
    <property type="entry name" value="Enolpyruvate_Tfrase_dom"/>
</dbReference>
<evidence type="ECO:0000256" key="10">
    <source>
        <dbReference type="ARBA" id="ARBA00038367"/>
    </source>
</evidence>
<dbReference type="GO" id="GO:0008760">
    <property type="term" value="F:UDP-N-acetylglucosamine 1-carboxyvinyltransferase activity"/>
    <property type="evidence" value="ECO:0007669"/>
    <property type="project" value="UniProtKB-EC"/>
</dbReference>
<evidence type="ECO:0000256" key="6">
    <source>
        <dbReference type="ARBA" id="ARBA00022960"/>
    </source>
</evidence>
<dbReference type="InterPro" id="IPR050068">
    <property type="entry name" value="MurA_subfamily"/>
</dbReference>
<evidence type="ECO:0000256" key="11">
    <source>
        <dbReference type="ARBA" id="ARBA00039108"/>
    </source>
</evidence>
<dbReference type="Pfam" id="PF00275">
    <property type="entry name" value="EPSP_synthase"/>
    <property type="match status" value="1"/>
</dbReference>
<keyword evidence="9" id="KW-0961">Cell wall biogenesis/degradation</keyword>
<reference evidence="17" key="1">
    <citation type="submission" date="2015-07" db="EMBL/GenBank/DDBJ databases">
        <title>Transcriptome Assembly of Anthurium amnicola.</title>
        <authorList>
            <person name="Suzuki J."/>
        </authorList>
    </citation>
    <scope>NUCLEOTIDE SEQUENCE</scope>
</reference>
<keyword evidence="4" id="KW-0132">Cell division</keyword>
<evidence type="ECO:0000256" key="9">
    <source>
        <dbReference type="ARBA" id="ARBA00023316"/>
    </source>
</evidence>
<evidence type="ECO:0000256" key="8">
    <source>
        <dbReference type="ARBA" id="ARBA00023306"/>
    </source>
</evidence>
<evidence type="ECO:0000256" key="12">
    <source>
        <dbReference type="ARBA" id="ARBA00039754"/>
    </source>
</evidence>
<sequence length="196" mass="20901">MVAAAITRSCISLSPIIPHHLSSAIEKLSAAGCKIRQPSDGILEVSAVHEAVGELHGLYVKTSPFPGFPTDLQPQFMSLLTTCNGMSTVEESIFERRMRHVEELQKLGARIQLFGRTAVVMGNERRGLSGTQVMATDLRSGASLVLAGLAAEGITEVASVGHVDRGYENLEGKLRDIGADITRVLDPVGNAAVRIV</sequence>
<protein>
    <recommendedName>
        <fullName evidence="12">UDP-N-acetylglucosamine 1-carboxyvinyltransferase</fullName>
        <ecNumber evidence="11">2.5.1.7</ecNumber>
    </recommendedName>
    <alternativeName>
        <fullName evidence="13">Enoylpyruvate transferase</fullName>
    </alternativeName>
    <alternativeName>
        <fullName evidence="14">UDP-N-acetylglucosamine enolpyruvyl transferase</fullName>
    </alternativeName>
</protein>
<name>A0A1D1YRU6_9ARAE</name>
<keyword evidence="3" id="KW-0963">Cytoplasm</keyword>
<gene>
    <name evidence="17" type="primary">murA_4</name>
    <name evidence="17" type="ORF">g.60320</name>
</gene>
<keyword evidence="6" id="KW-0133">Cell shape</keyword>
<dbReference type="GO" id="GO:0051301">
    <property type="term" value="P:cell division"/>
    <property type="evidence" value="ECO:0007669"/>
    <property type="project" value="UniProtKB-KW"/>
</dbReference>
<dbReference type="AlphaFoldDB" id="A0A1D1YRU6"/>
<comment type="catalytic activity">
    <reaction evidence="15">
        <text>phosphoenolpyruvate + UDP-N-acetyl-alpha-D-glucosamine = UDP-N-acetyl-3-O-(1-carboxyvinyl)-alpha-D-glucosamine + phosphate</text>
        <dbReference type="Rhea" id="RHEA:18681"/>
        <dbReference type="ChEBI" id="CHEBI:43474"/>
        <dbReference type="ChEBI" id="CHEBI:57705"/>
        <dbReference type="ChEBI" id="CHEBI:58702"/>
        <dbReference type="ChEBI" id="CHEBI:68483"/>
        <dbReference type="EC" id="2.5.1.7"/>
    </reaction>
</comment>
<dbReference type="InterPro" id="IPR013792">
    <property type="entry name" value="RNA3'P_cycl/enolpyr_Trfase_a/b"/>
</dbReference>
<dbReference type="InterPro" id="IPR036968">
    <property type="entry name" value="Enolpyruvate_Tfrase_sf"/>
</dbReference>
<evidence type="ECO:0000256" key="7">
    <source>
        <dbReference type="ARBA" id="ARBA00022984"/>
    </source>
</evidence>
<dbReference type="GO" id="GO:0005737">
    <property type="term" value="C:cytoplasm"/>
    <property type="evidence" value="ECO:0007669"/>
    <property type="project" value="UniProtKB-SubCell"/>
</dbReference>
<evidence type="ECO:0000256" key="1">
    <source>
        <dbReference type="ARBA" id="ARBA00004496"/>
    </source>
</evidence>